<gene>
    <name evidence="3" type="ORF">FD754_016508</name>
</gene>
<dbReference type="Proteomes" id="UP000326458">
    <property type="component" value="Unassembled WGS sequence"/>
</dbReference>
<feature type="region of interest" description="Disordered" evidence="2">
    <location>
        <begin position="49"/>
        <end position="71"/>
    </location>
</feature>
<reference evidence="3 4" key="1">
    <citation type="submission" date="2019-06" db="EMBL/GenBank/DDBJ databases">
        <title>Discovery of a novel chromosome fission-fusion reversal in muntjac.</title>
        <authorList>
            <person name="Mudd A.B."/>
            <person name="Bredeson J.V."/>
            <person name="Baum R."/>
            <person name="Hockemeyer D."/>
            <person name="Rokhsar D.S."/>
        </authorList>
    </citation>
    <scope>NUCLEOTIDE SEQUENCE [LARGE SCALE GENOMIC DNA]</scope>
    <source>
        <strain evidence="3">UTSW_UCB_Mm</strain>
        <tissue evidence="3">Fibroblast cell line</tissue>
    </source>
</reference>
<feature type="region of interest" description="Disordered" evidence="2">
    <location>
        <begin position="343"/>
        <end position="465"/>
    </location>
</feature>
<keyword evidence="1" id="KW-0175">Coiled coil</keyword>
<dbReference type="EMBL" id="VCEA01000002">
    <property type="protein sequence ID" value="KAB0351651.1"/>
    <property type="molecule type" value="Genomic_DNA"/>
</dbReference>
<keyword evidence="4" id="KW-1185">Reference proteome</keyword>
<name>A0A5N3VQV1_MUNMU</name>
<evidence type="ECO:0000256" key="2">
    <source>
        <dbReference type="SAM" id="MobiDB-lite"/>
    </source>
</evidence>
<dbReference type="AlphaFoldDB" id="A0A5N3VQV1"/>
<organism evidence="3 4">
    <name type="scientific">Muntiacus muntjak</name>
    <name type="common">Barking deer</name>
    <name type="synonym">Indian muntjac</name>
    <dbReference type="NCBI Taxonomy" id="9888"/>
    <lineage>
        <taxon>Eukaryota</taxon>
        <taxon>Metazoa</taxon>
        <taxon>Chordata</taxon>
        <taxon>Craniata</taxon>
        <taxon>Vertebrata</taxon>
        <taxon>Euteleostomi</taxon>
        <taxon>Mammalia</taxon>
        <taxon>Eutheria</taxon>
        <taxon>Laurasiatheria</taxon>
        <taxon>Artiodactyla</taxon>
        <taxon>Ruminantia</taxon>
        <taxon>Pecora</taxon>
        <taxon>Cervidae</taxon>
        <taxon>Muntiacinae</taxon>
        <taxon>Muntiacus</taxon>
    </lineage>
</organism>
<evidence type="ECO:0000313" key="4">
    <source>
        <dbReference type="Proteomes" id="UP000326458"/>
    </source>
</evidence>
<proteinExistence type="predicted"/>
<protein>
    <recommendedName>
        <fullName evidence="5">Nop domain-containing protein</fullName>
    </recommendedName>
</protein>
<evidence type="ECO:0000256" key="1">
    <source>
        <dbReference type="SAM" id="Coils"/>
    </source>
</evidence>
<evidence type="ECO:0008006" key="5">
    <source>
        <dbReference type="Google" id="ProtNLM"/>
    </source>
</evidence>
<sequence length="465" mass="52956">MELTGSDHELLIAKFRLKLKKVEKITRPFRSDKTEYLMNCGRFVTLYRRQESRPSPRKRNAKKQNGTGDGQGGLACCSSWGCKEKRNSFQIRKEEISLSLFADDIILYGENQRIHTQKTVRVNRQVQQSCKIQDKYTKINVSGPLSHTAYENEPIIGQRPNVTDKIIQLLERSLDDAAAVEKSVSSSKSSTLLISSPWYLPCLYEAYMLTSFCFSLVNMCYYRNYFCCSNFSFHSCCVHFMLKSLTFWSSITNSVKFSQRDQVSRALKTRGNTPKYRLIFHSTFIGRAAAKNKEQVEEQLSFYETGEIPRKNLDEAAAEITRKLEKQEKKRLKKEKKRLAAIALASSENSSKKKQKPQEALQENGMEDPSVSFSKKKKYFSKEELVSSDLEETAGTGGLPKRKKSFPKEEPVTDPDESENKRAPKKKQKLSSKEEPVSSGPVEAAASQSSGSKKKKKLQKLSQES</sequence>
<evidence type="ECO:0000313" key="3">
    <source>
        <dbReference type="EMBL" id="KAB0351651.1"/>
    </source>
</evidence>
<feature type="coiled-coil region" evidence="1">
    <location>
        <begin position="310"/>
        <end position="342"/>
    </location>
</feature>
<accession>A0A5N3VQV1</accession>
<comment type="caution">
    <text evidence="3">The sequence shown here is derived from an EMBL/GenBank/DDBJ whole genome shotgun (WGS) entry which is preliminary data.</text>
</comment>